<accession>A0A150H3G8</accession>
<name>A0A150H3G8_GONPE</name>
<dbReference type="InterPro" id="IPR026750">
    <property type="entry name" value="NTAN1"/>
</dbReference>
<sequence length="418" mass="43261">MVLVLSGGALMEGHGNLLRAVLEDPQVQRANAAFLARAGEAPVPASRRSVCTLMGEEALVDFSRDEWHVGSMDATTCLIAVAACRVTRKAWAAHYNSSLARRDASIALLLPRHLESPDLFLVGSFSEASGESASTLLRVLLLLHAAALPFRVRLACVDAVNTDGASGGPRALHLALRCGPGGASCDRGWGGGGVGAGGRGQEGGGSGMREGARSVERLGAGAAEGGEELWSASPAGFADRGPELPRRFAHDHLADPWVNASGRDSDDVSDDSGGDNGGGGVGGRDLDLGSLRSLVETASGLLRVPGLHCRPPNPNALRHYALQLELPDGPFLHHNSTSPDFEPPNFVGDLRAAFRYIIEVYVAGLRSIPDACFAWDGAGWRQVPSEAGGAAAVDAVDVNSRGEELEAATAVMSAGCGA</sequence>
<dbReference type="GO" id="GO:0005634">
    <property type="term" value="C:nucleus"/>
    <property type="evidence" value="ECO:0007669"/>
    <property type="project" value="TreeGrafter"/>
</dbReference>
<organism evidence="2 3">
    <name type="scientific">Gonium pectorale</name>
    <name type="common">Green alga</name>
    <dbReference type="NCBI Taxonomy" id="33097"/>
    <lineage>
        <taxon>Eukaryota</taxon>
        <taxon>Viridiplantae</taxon>
        <taxon>Chlorophyta</taxon>
        <taxon>core chlorophytes</taxon>
        <taxon>Chlorophyceae</taxon>
        <taxon>CS clade</taxon>
        <taxon>Chlamydomonadales</taxon>
        <taxon>Volvocaceae</taxon>
        <taxon>Gonium</taxon>
    </lineage>
</organism>
<protein>
    <submittedName>
        <fullName evidence="2">Uncharacterized protein</fullName>
    </submittedName>
</protein>
<dbReference type="GO" id="GO:0008418">
    <property type="term" value="F:protein-N-terminal asparagine amidohydrolase activity"/>
    <property type="evidence" value="ECO:0007669"/>
    <property type="project" value="InterPro"/>
</dbReference>
<evidence type="ECO:0000313" key="3">
    <source>
        <dbReference type="Proteomes" id="UP000075714"/>
    </source>
</evidence>
<proteinExistence type="predicted"/>
<keyword evidence="3" id="KW-1185">Reference proteome</keyword>
<dbReference type="PANTHER" id="PTHR12498">
    <property type="entry name" value="N-TERMINAL ASPARAGINE AMIDOHYDROLASE"/>
    <property type="match status" value="1"/>
</dbReference>
<feature type="region of interest" description="Disordered" evidence="1">
    <location>
        <begin position="224"/>
        <end position="243"/>
    </location>
</feature>
<dbReference type="GO" id="GO:0006511">
    <property type="term" value="P:ubiquitin-dependent protein catabolic process"/>
    <property type="evidence" value="ECO:0007669"/>
    <property type="project" value="TreeGrafter"/>
</dbReference>
<reference evidence="3" key="1">
    <citation type="journal article" date="2016" name="Nat. Commun.">
        <title>The Gonium pectorale genome demonstrates co-option of cell cycle regulation during the evolution of multicellularity.</title>
        <authorList>
            <person name="Hanschen E.R."/>
            <person name="Marriage T.N."/>
            <person name="Ferris P.J."/>
            <person name="Hamaji T."/>
            <person name="Toyoda A."/>
            <person name="Fujiyama A."/>
            <person name="Neme R."/>
            <person name="Noguchi H."/>
            <person name="Minakuchi Y."/>
            <person name="Suzuki M."/>
            <person name="Kawai-Toyooka H."/>
            <person name="Smith D.R."/>
            <person name="Sparks H."/>
            <person name="Anderson J."/>
            <person name="Bakaric R."/>
            <person name="Luria V."/>
            <person name="Karger A."/>
            <person name="Kirschner M.W."/>
            <person name="Durand P.M."/>
            <person name="Michod R.E."/>
            <person name="Nozaki H."/>
            <person name="Olson B.J."/>
        </authorList>
    </citation>
    <scope>NUCLEOTIDE SEQUENCE [LARGE SCALE GENOMIC DNA]</scope>
    <source>
        <strain evidence="3">NIES-2863</strain>
    </source>
</reference>
<dbReference type="PANTHER" id="PTHR12498:SF0">
    <property type="entry name" value="PROTEIN N-TERMINAL ASPARAGINE AMIDOHYDROLASE"/>
    <property type="match status" value="1"/>
</dbReference>
<comment type="caution">
    <text evidence="2">The sequence shown here is derived from an EMBL/GenBank/DDBJ whole genome shotgun (WGS) entry which is preliminary data.</text>
</comment>
<dbReference type="EMBL" id="LSYV01000002">
    <property type="protein sequence ID" value="KXZ56594.1"/>
    <property type="molecule type" value="Genomic_DNA"/>
</dbReference>
<dbReference type="AlphaFoldDB" id="A0A150H3G8"/>
<feature type="region of interest" description="Disordered" evidence="1">
    <location>
        <begin position="256"/>
        <end position="285"/>
    </location>
</feature>
<dbReference type="Pfam" id="PF14736">
    <property type="entry name" value="N_Asn_amidohyd"/>
    <property type="match status" value="2"/>
</dbReference>
<feature type="compositionally biased region" description="Gly residues" evidence="1">
    <location>
        <begin position="274"/>
        <end position="283"/>
    </location>
</feature>
<dbReference type="Proteomes" id="UP000075714">
    <property type="component" value="Unassembled WGS sequence"/>
</dbReference>
<dbReference type="STRING" id="33097.A0A150H3G8"/>
<gene>
    <name evidence="2" type="ORF">GPECTOR_1g534</name>
</gene>
<evidence type="ECO:0000256" key="1">
    <source>
        <dbReference type="SAM" id="MobiDB-lite"/>
    </source>
</evidence>
<evidence type="ECO:0000313" key="2">
    <source>
        <dbReference type="EMBL" id="KXZ56594.1"/>
    </source>
</evidence>
<dbReference type="OrthoDB" id="539995at2759"/>